<proteinExistence type="predicted"/>
<dbReference type="Proteomes" id="UP001500459">
    <property type="component" value="Unassembled WGS sequence"/>
</dbReference>
<gene>
    <name evidence="2" type="ORF">GCM10022393_11070</name>
</gene>
<comment type="caution">
    <text evidence="2">The sequence shown here is derived from an EMBL/GenBank/DDBJ whole genome shotgun (WGS) entry which is preliminary data.</text>
</comment>
<evidence type="ECO:0000313" key="2">
    <source>
        <dbReference type="EMBL" id="GAA4112563.1"/>
    </source>
</evidence>
<accession>A0ABP7XDE9</accession>
<keyword evidence="1" id="KW-1133">Transmembrane helix</keyword>
<dbReference type="RefSeq" id="WP_344925463.1">
    <property type="nucleotide sequence ID" value="NZ_BAABCW010000003.1"/>
</dbReference>
<evidence type="ECO:0000256" key="1">
    <source>
        <dbReference type="SAM" id="Phobius"/>
    </source>
</evidence>
<keyword evidence="3" id="KW-1185">Reference proteome</keyword>
<sequence length="60" mass="6738">MKEKVQKRASSNLIYGLEIIGAMVYFISQATGFCMGLLGVLKAFVWPTFLVYETLTFLKA</sequence>
<reference evidence="3" key="1">
    <citation type="journal article" date="2019" name="Int. J. Syst. Evol. Microbiol.">
        <title>The Global Catalogue of Microorganisms (GCM) 10K type strain sequencing project: providing services to taxonomists for standard genome sequencing and annotation.</title>
        <authorList>
            <consortium name="The Broad Institute Genomics Platform"/>
            <consortium name="The Broad Institute Genome Sequencing Center for Infectious Disease"/>
            <person name="Wu L."/>
            <person name="Ma J."/>
        </authorList>
    </citation>
    <scope>NUCLEOTIDE SEQUENCE [LARGE SCALE GENOMIC DNA]</scope>
    <source>
        <strain evidence="3">JCM 17106</strain>
    </source>
</reference>
<organism evidence="2 3">
    <name type="scientific">Aquimarina addita</name>
    <dbReference type="NCBI Taxonomy" id="870485"/>
    <lineage>
        <taxon>Bacteria</taxon>
        <taxon>Pseudomonadati</taxon>
        <taxon>Bacteroidota</taxon>
        <taxon>Flavobacteriia</taxon>
        <taxon>Flavobacteriales</taxon>
        <taxon>Flavobacteriaceae</taxon>
        <taxon>Aquimarina</taxon>
    </lineage>
</organism>
<keyword evidence="1" id="KW-0472">Membrane</keyword>
<evidence type="ECO:0000313" key="3">
    <source>
        <dbReference type="Proteomes" id="UP001500459"/>
    </source>
</evidence>
<name>A0ABP7XDE9_9FLAO</name>
<protein>
    <submittedName>
        <fullName evidence="2">Uncharacterized protein</fullName>
    </submittedName>
</protein>
<feature type="transmembrane region" description="Helical" evidence="1">
    <location>
        <begin position="12"/>
        <end position="31"/>
    </location>
</feature>
<keyword evidence="1" id="KW-0812">Transmembrane</keyword>
<dbReference type="EMBL" id="BAABCW010000003">
    <property type="protein sequence ID" value="GAA4112563.1"/>
    <property type="molecule type" value="Genomic_DNA"/>
</dbReference>